<dbReference type="SUPFAM" id="SSF144052">
    <property type="entry name" value="Thermophilic metalloprotease-like"/>
    <property type="match status" value="1"/>
</dbReference>
<dbReference type="InterPro" id="IPR052170">
    <property type="entry name" value="M29_Exopeptidase"/>
</dbReference>
<reference evidence="2 3" key="1">
    <citation type="submission" date="2020-10" db="EMBL/GenBank/DDBJ databases">
        <title>Aquamicrobium zhengzhouensis sp. nov., a exopolysaccharide producing bacterium isolated from farmland soil.</title>
        <authorList>
            <person name="Wang X."/>
        </authorList>
    </citation>
    <scope>NUCLEOTIDE SEQUENCE [LARGE SCALE GENOMIC DNA]</scope>
    <source>
        <strain evidence="3">cd-1</strain>
    </source>
</reference>
<keyword evidence="1" id="KW-0479">Metal-binding</keyword>
<evidence type="ECO:0008006" key="4">
    <source>
        <dbReference type="Google" id="ProtNLM"/>
    </source>
</evidence>
<dbReference type="Proteomes" id="UP000601789">
    <property type="component" value="Unassembled WGS sequence"/>
</dbReference>
<evidence type="ECO:0000313" key="3">
    <source>
        <dbReference type="Proteomes" id="UP000601789"/>
    </source>
</evidence>
<dbReference type="InterPro" id="IPR058739">
    <property type="entry name" value="NicX"/>
</dbReference>
<name>A0ABS0SI53_9HYPH</name>
<sequence length="321" mass="34208">MFKGALKIVRECANLRAGENVLIVTDPERYSSALMVAAAARAIGVEPVIASMSPNQLDGQEPHPLVAQLMTSGKVDVLFMMVTRSIGHSRAAIEAVRKGARSLSMTKFEEEQFYRGGLLADFEAQKPQCDAMASKLTQARVARLTSRAGTDITFNLEGRNGNSHSGIVREPGDVTALVHIEANISPVEGVSEGRIVVDGSIPNFDIGVIHQPIELIVEKGNVVSISGGPQAERLRKILARNEGEGIYNIAQLAVGLNPECVAFNGQFSNEHGVYGSCHIGIGTSETIGGSVRADLHFDVMLQAPTLTLDGVDVVKNGEVLV</sequence>
<proteinExistence type="predicted"/>
<organism evidence="2 3">
    <name type="scientific">Aquamicrobium zhengzhouense</name>
    <dbReference type="NCBI Taxonomy" id="2781738"/>
    <lineage>
        <taxon>Bacteria</taxon>
        <taxon>Pseudomonadati</taxon>
        <taxon>Pseudomonadota</taxon>
        <taxon>Alphaproteobacteria</taxon>
        <taxon>Hyphomicrobiales</taxon>
        <taxon>Phyllobacteriaceae</taxon>
        <taxon>Aquamicrobium</taxon>
    </lineage>
</organism>
<evidence type="ECO:0000313" key="2">
    <source>
        <dbReference type="EMBL" id="MBI1622406.1"/>
    </source>
</evidence>
<accession>A0ABS0SI53</accession>
<comment type="caution">
    <text evidence="2">The sequence shown here is derived from an EMBL/GenBank/DDBJ whole genome shotgun (WGS) entry which is preliminary data.</text>
</comment>
<keyword evidence="3" id="KW-1185">Reference proteome</keyword>
<dbReference type="PANTHER" id="PTHR34448">
    <property type="entry name" value="AMINOPEPTIDASE"/>
    <property type="match status" value="1"/>
</dbReference>
<dbReference type="EMBL" id="JADGMQ010000016">
    <property type="protein sequence ID" value="MBI1622406.1"/>
    <property type="molecule type" value="Genomic_DNA"/>
</dbReference>
<gene>
    <name evidence="2" type="ORF">IOD40_17230</name>
</gene>
<protein>
    <recommendedName>
        <fullName evidence="4">Leucyl aminopeptidase</fullName>
    </recommendedName>
</protein>
<dbReference type="PANTHER" id="PTHR34448:SF1">
    <property type="entry name" value="BLL6088 PROTEIN"/>
    <property type="match status" value="1"/>
</dbReference>
<dbReference type="Pfam" id="PF26233">
    <property type="entry name" value="NicX"/>
    <property type="match status" value="1"/>
</dbReference>
<evidence type="ECO:0000256" key="1">
    <source>
        <dbReference type="ARBA" id="ARBA00022723"/>
    </source>
</evidence>